<dbReference type="EMBL" id="KZ988220">
    <property type="protein sequence ID" value="RKP12743.1"/>
    <property type="molecule type" value="Genomic_DNA"/>
</dbReference>
<name>A0A4P9Y1W5_9FUNG</name>
<feature type="compositionally biased region" description="Basic residues" evidence="1">
    <location>
        <begin position="1"/>
        <end position="10"/>
    </location>
</feature>
<gene>
    <name evidence="2" type="ORF">BJ684DRAFT_16806</name>
</gene>
<feature type="region of interest" description="Disordered" evidence="1">
    <location>
        <begin position="1"/>
        <end position="31"/>
    </location>
</feature>
<protein>
    <submittedName>
        <fullName evidence="2">Uncharacterized protein</fullName>
    </submittedName>
</protein>
<sequence length="246" mass="28183">MPCSRRKRMHTSSEEKRLEREEAVGNIGKEKEEERVAHIQKGVPYTKVQPAIGLDEPVHSWLGLPLKEVSLLLCEETSIQPVQGKSGCNEGVSAVMAAEEILLLLKDDMIMATTHFQTTGKITCWCLEQVRISIPDRCEGSIKRRHHTKTWRQLFEDLFPREGMALEPYLKPPRWSKIGYLRPYLNQCALISNGGNEFPAGYAEEFDKELWRLFSDLDCAVRPLIRSRFVERGSKGIYIDLPEVQL</sequence>
<proteinExistence type="predicted"/>
<organism evidence="2 3">
    <name type="scientific">Piptocephalis cylindrospora</name>
    <dbReference type="NCBI Taxonomy" id="1907219"/>
    <lineage>
        <taxon>Eukaryota</taxon>
        <taxon>Fungi</taxon>
        <taxon>Fungi incertae sedis</taxon>
        <taxon>Zoopagomycota</taxon>
        <taxon>Zoopagomycotina</taxon>
        <taxon>Zoopagomycetes</taxon>
        <taxon>Zoopagales</taxon>
        <taxon>Piptocephalidaceae</taxon>
        <taxon>Piptocephalis</taxon>
    </lineage>
</organism>
<evidence type="ECO:0000313" key="2">
    <source>
        <dbReference type="EMBL" id="RKP12743.1"/>
    </source>
</evidence>
<evidence type="ECO:0000256" key="1">
    <source>
        <dbReference type="SAM" id="MobiDB-lite"/>
    </source>
</evidence>
<dbReference type="AlphaFoldDB" id="A0A4P9Y1W5"/>
<accession>A0A4P9Y1W5</accession>
<feature type="compositionally biased region" description="Basic and acidic residues" evidence="1">
    <location>
        <begin position="11"/>
        <end position="31"/>
    </location>
</feature>
<evidence type="ECO:0000313" key="3">
    <source>
        <dbReference type="Proteomes" id="UP000267251"/>
    </source>
</evidence>
<dbReference type="Proteomes" id="UP000267251">
    <property type="component" value="Unassembled WGS sequence"/>
</dbReference>
<reference evidence="3" key="1">
    <citation type="journal article" date="2018" name="Nat. Microbiol.">
        <title>Leveraging single-cell genomics to expand the fungal tree of life.</title>
        <authorList>
            <person name="Ahrendt S.R."/>
            <person name="Quandt C.A."/>
            <person name="Ciobanu D."/>
            <person name="Clum A."/>
            <person name="Salamov A."/>
            <person name="Andreopoulos B."/>
            <person name="Cheng J.F."/>
            <person name="Woyke T."/>
            <person name="Pelin A."/>
            <person name="Henrissat B."/>
            <person name="Reynolds N.K."/>
            <person name="Benny G.L."/>
            <person name="Smith M.E."/>
            <person name="James T.Y."/>
            <person name="Grigoriev I.V."/>
        </authorList>
    </citation>
    <scope>NUCLEOTIDE SEQUENCE [LARGE SCALE GENOMIC DNA]</scope>
</reference>
<keyword evidence="3" id="KW-1185">Reference proteome</keyword>